<reference evidence="1" key="1">
    <citation type="journal article" date="2019" name="Sci. Rep.">
        <title>Draft genome of Tanacetum cinerariifolium, the natural source of mosquito coil.</title>
        <authorList>
            <person name="Yamashiro T."/>
            <person name="Shiraishi A."/>
            <person name="Satake H."/>
            <person name="Nakayama K."/>
        </authorList>
    </citation>
    <scope>NUCLEOTIDE SEQUENCE</scope>
</reference>
<evidence type="ECO:0000313" key="1">
    <source>
        <dbReference type="EMBL" id="GFA65985.1"/>
    </source>
</evidence>
<gene>
    <name evidence="1" type="ORF">Tci_637957</name>
</gene>
<dbReference type="EMBL" id="BKCJ010463794">
    <property type="protein sequence ID" value="GFA65985.1"/>
    <property type="molecule type" value="Genomic_DNA"/>
</dbReference>
<sequence length="220" mass="25356">MALSENNTLSSAFKTFFERETLTGPNFNEWYRSLRIVLRVADTFDYLYKPCPDQPADTVTEAKKAAFRAEYKKHYDAFFERETLTGANFNDWYRSLRIVLRVVDSYDYLYKPCPDQPLKTASEEDKAAWKAEYKKHNDVACLMLGKMSPALQKHCKHAPGKSVSAHVLEIKGYMDQLHALGKSYDNDMAINLINRSLNKDFGDFVRNFNMHCVGKTVTAH</sequence>
<proteinExistence type="predicted"/>
<name>A0A699K0U8_TANCI</name>
<organism evidence="1">
    <name type="scientific">Tanacetum cinerariifolium</name>
    <name type="common">Dalmatian daisy</name>
    <name type="synonym">Chrysanthemum cinerariifolium</name>
    <dbReference type="NCBI Taxonomy" id="118510"/>
    <lineage>
        <taxon>Eukaryota</taxon>
        <taxon>Viridiplantae</taxon>
        <taxon>Streptophyta</taxon>
        <taxon>Embryophyta</taxon>
        <taxon>Tracheophyta</taxon>
        <taxon>Spermatophyta</taxon>
        <taxon>Magnoliopsida</taxon>
        <taxon>eudicotyledons</taxon>
        <taxon>Gunneridae</taxon>
        <taxon>Pentapetalae</taxon>
        <taxon>asterids</taxon>
        <taxon>campanulids</taxon>
        <taxon>Asterales</taxon>
        <taxon>Asteraceae</taxon>
        <taxon>Asteroideae</taxon>
        <taxon>Anthemideae</taxon>
        <taxon>Anthemidinae</taxon>
        <taxon>Tanacetum</taxon>
    </lineage>
</organism>
<dbReference type="AlphaFoldDB" id="A0A699K0U8"/>
<comment type="caution">
    <text evidence="1">The sequence shown here is derived from an EMBL/GenBank/DDBJ whole genome shotgun (WGS) entry which is preliminary data.</text>
</comment>
<accession>A0A699K0U8</accession>
<protein>
    <recommendedName>
        <fullName evidence="2">Zinc finger, CCHC-type</fullName>
    </recommendedName>
</protein>
<evidence type="ECO:0008006" key="2">
    <source>
        <dbReference type="Google" id="ProtNLM"/>
    </source>
</evidence>